<name>A0ABY7LWU9_9BACT</name>
<gene>
    <name evidence="1" type="ORF">O3303_20830</name>
</gene>
<proteinExistence type="predicted"/>
<dbReference type="EMBL" id="CP114768">
    <property type="protein sequence ID" value="WBA44011.1"/>
    <property type="molecule type" value="Genomic_DNA"/>
</dbReference>
<sequence>MATSPDCRFSSICPAISIAARRFADWSLDFGFAAEGERELPTGPAVDLPGLSITSTHRKRVLEVFIS</sequence>
<keyword evidence="1" id="KW-0614">Plasmid</keyword>
<geneLocation type="plasmid" evidence="1 2">
    <name>unnamed1</name>
</geneLocation>
<protein>
    <submittedName>
        <fullName evidence="1">Uncharacterized protein</fullName>
    </submittedName>
</protein>
<keyword evidence="2" id="KW-1185">Reference proteome</keyword>
<evidence type="ECO:0000313" key="2">
    <source>
        <dbReference type="Proteomes" id="UP001211005"/>
    </source>
</evidence>
<evidence type="ECO:0000313" key="1">
    <source>
        <dbReference type="EMBL" id="WBA44011.1"/>
    </source>
</evidence>
<accession>A0ABY7LWU9</accession>
<reference evidence="1 2" key="1">
    <citation type="submission" date="2022-12" db="EMBL/GenBank/DDBJ databases">
        <title>Hymenobacter canadensis sp. nov. isolated from lake water of the Cambridge Bay, Canada.</title>
        <authorList>
            <person name="Kim W.H."/>
            <person name="Lee Y.M."/>
        </authorList>
    </citation>
    <scope>NUCLEOTIDE SEQUENCE [LARGE SCALE GENOMIC DNA]</scope>
    <source>
        <strain evidence="1 2">PAMC 29467</strain>
        <plasmid evidence="1 2">unnamed1</plasmid>
    </source>
</reference>
<dbReference type="Proteomes" id="UP001211005">
    <property type="component" value="Plasmid unnamed1"/>
</dbReference>
<organism evidence="1 2">
    <name type="scientific">Hymenobacter canadensis</name>
    <dbReference type="NCBI Taxonomy" id="2999067"/>
    <lineage>
        <taxon>Bacteria</taxon>
        <taxon>Pseudomonadati</taxon>
        <taxon>Bacteroidota</taxon>
        <taxon>Cytophagia</taxon>
        <taxon>Cytophagales</taxon>
        <taxon>Hymenobacteraceae</taxon>
        <taxon>Hymenobacter</taxon>
    </lineage>
</organism>
<dbReference type="RefSeq" id="WP_269562044.1">
    <property type="nucleotide sequence ID" value="NZ_CP114768.1"/>
</dbReference>